<organism evidence="2 3">
    <name type="scientific">Trichonephila clavata</name>
    <name type="common">Joro spider</name>
    <name type="synonym">Nephila clavata</name>
    <dbReference type="NCBI Taxonomy" id="2740835"/>
    <lineage>
        <taxon>Eukaryota</taxon>
        <taxon>Metazoa</taxon>
        <taxon>Ecdysozoa</taxon>
        <taxon>Arthropoda</taxon>
        <taxon>Chelicerata</taxon>
        <taxon>Arachnida</taxon>
        <taxon>Araneae</taxon>
        <taxon>Araneomorphae</taxon>
        <taxon>Entelegynae</taxon>
        <taxon>Araneoidea</taxon>
        <taxon>Nephilidae</taxon>
        <taxon>Trichonephila</taxon>
    </lineage>
</organism>
<dbReference type="OrthoDB" id="6427176at2759"/>
<comment type="caution">
    <text evidence="2">The sequence shown here is derived from an EMBL/GenBank/DDBJ whole genome shotgun (WGS) entry which is preliminary data.</text>
</comment>
<name>A0A8X6EZA0_TRICU</name>
<dbReference type="InterPro" id="IPR015943">
    <property type="entry name" value="WD40/YVTN_repeat-like_dom_sf"/>
</dbReference>
<protein>
    <submittedName>
        <fullName evidence="2">Uncharacterized protein</fullName>
    </submittedName>
</protein>
<feature type="non-terminal residue" evidence="2">
    <location>
        <position position="1070"/>
    </location>
</feature>
<dbReference type="SUPFAM" id="SSF50978">
    <property type="entry name" value="WD40 repeat-like"/>
    <property type="match status" value="1"/>
</dbReference>
<dbReference type="Proteomes" id="UP000887116">
    <property type="component" value="Unassembled WGS sequence"/>
</dbReference>
<keyword evidence="3" id="KW-1185">Reference proteome</keyword>
<gene>
    <name evidence="2" type="primary">NCL1_09006</name>
    <name evidence="2" type="ORF">TNCT_362861</name>
</gene>
<dbReference type="InterPro" id="IPR036322">
    <property type="entry name" value="WD40_repeat_dom_sf"/>
</dbReference>
<dbReference type="Gene3D" id="2.130.10.10">
    <property type="entry name" value="YVTN repeat-like/Quinoprotein amine dehydrogenase"/>
    <property type="match status" value="1"/>
</dbReference>
<sequence>LLEQLEELKKKKARRLEKLKKIGRHKKEIFLSSTENENCHDSPFQSIQNTTLLHCSEKKLEKSSSKTNCCNSTGSTHKCIQGTTIHTTENIPQIESNNSHFKFESESTMVSENLVSHKNSDSKVFLENKNNTYTPAVTDIFSDNSDCDEVLNQNIKVLQYSILLNRTLNSFEEKEQNMRKRSTSECNESTESRDNKKKLKMSENVPHDNVSDVLIEKNIESGQSKGSSNEECQVSTENYMEDSLSHNMTCFLSSDFLDIENDEKVQDNFKKYVDSEFFLKSHDSHNVNAQNMVSVVNCMDSMLSSLSPINQNDCKVSDDSPENVADSHCSSKKSYKTVQKFKRNNDNCPETDLVLGNNELVKTSKPRGSSCYILENSPFEVEKSGYASEKFIDTHNESSTIKNVTSNNLKCDSANAVKEDNMSHSCALEMNSSLPSVSKNCRSLDYHDFAIAAQCESEEVDENRTPSLLDPVTVKSYQMGMKNEDSSIVPEVTSLNSIIVDEDIIDPDALTADIDFNSSMSLEVNDTVDSFLTDSEMRENSLLLQKEHVIVPQNTESHSVVKGNAEVCIPDSEIFTIPETVLFDSSYGNKIVTLKEKVCINNKQNCGNDKNNSIQNIDSCVLTEYKETSSTEIPTSIQKKFISVEDSLNICEPFTSKNIQKSSINILPDEVFSETLYGTSNQLHTIQETILLESENTEELSDLKEFPISEGVCVESNSSRQYKCSDDFQSNIELIYSFHSNIGEAVKDIKLVYFNHSNYAFIQHITWIQAWRQEKNKVWTKIFSHKVGEKLQLKEICCSNDDNYLVLVMLLNNDQEHCLQFLLFEKEAKVIKLMEHTHWLKNKCPEDIVLLCGLEDLKFAIAQGNSEGFEVFVHVFNCLEENPKLLSAVLGSTAGNLKSLCSIEKLPNALMGTSDTTLYVWHLLEARLVTSVQLQSNELIAIESCIWATIENGLVFFLSICEDEQGFRMCQLLAANLATGFCQIVMTYSLQPSRESKTFYDKNVQVIYNEPFLAASSKEGTFLWSITDEYCCAALDEDPDVTAMTFGAGNDNTIIIGNSSGCINCYRINC</sequence>
<feature type="region of interest" description="Disordered" evidence="1">
    <location>
        <begin position="173"/>
        <end position="200"/>
    </location>
</feature>
<evidence type="ECO:0000313" key="3">
    <source>
        <dbReference type="Proteomes" id="UP000887116"/>
    </source>
</evidence>
<proteinExistence type="predicted"/>
<reference evidence="2" key="1">
    <citation type="submission" date="2020-07" db="EMBL/GenBank/DDBJ databases">
        <title>Multicomponent nature underlies the extraordinary mechanical properties of spider dragline silk.</title>
        <authorList>
            <person name="Kono N."/>
            <person name="Nakamura H."/>
            <person name="Mori M."/>
            <person name="Yoshida Y."/>
            <person name="Ohtoshi R."/>
            <person name="Malay A.D."/>
            <person name="Moran D.A.P."/>
            <person name="Tomita M."/>
            <person name="Numata K."/>
            <person name="Arakawa K."/>
        </authorList>
    </citation>
    <scope>NUCLEOTIDE SEQUENCE</scope>
</reference>
<dbReference type="EMBL" id="BMAO01010360">
    <property type="protein sequence ID" value="GFQ66655.1"/>
    <property type="molecule type" value="Genomic_DNA"/>
</dbReference>
<evidence type="ECO:0000256" key="1">
    <source>
        <dbReference type="SAM" id="MobiDB-lite"/>
    </source>
</evidence>
<evidence type="ECO:0000313" key="2">
    <source>
        <dbReference type="EMBL" id="GFQ66655.1"/>
    </source>
</evidence>
<accession>A0A8X6EZA0</accession>
<dbReference type="AlphaFoldDB" id="A0A8X6EZA0"/>